<evidence type="ECO:0000313" key="2">
    <source>
        <dbReference type="Proteomes" id="UP000325684"/>
    </source>
</evidence>
<dbReference type="Proteomes" id="UP000325684">
    <property type="component" value="Unassembled WGS sequence"/>
</dbReference>
<accession>A0A5N3P951</accession>
<reference evidence="1 2" key="1">
    <citation type="journal article" date="2019" name="Microorganisms">
        <title>Genome Insights into the Novel Species Microvirga brassicacearum, a Rapeseed Endophyte with Biotechnological Potential.</title>
        <authorList>
            <person name="Jimenez-Gomez A."/>
            <person name="Saati-Santamaria Z."/>
            <person name="Igual J.M."/>
            <person name="Rivas R."/>
            <person name="Mateos P.F."/>
            <person name="Garcia-Fraile P."/>
        </authorList>
    </citation>
    <scope>NUCLEOTIDE SEQUENCE [LARGE SCALE GENOMIC DNA]</scope>
    <source>
        <strain evidence="1 2">CDVBN77</strain>
    </source>
</reference>
<gene>
    <name evidence="1" type="ORF">FEZ63_14845</name>
</gene>
<dbReference type="AlphaFoldDB" id="A0A5N3P951"/>
<keyword evidence="2" id="KW-1185">Reference proteome</keyword>
<dbReference type="InterPro" id="IPR029021">
    <property type="entry name" value="Prot-tyrosine_phosphatase-like"/>
</dbReference>
<dbReference type="EMBL" id="VCMV01000023">
    <property type="protein sequence ID" value="KAB0266253.1"/>
    <property type="molecule type" value="Genomic_DNA"/>
</dbReference>
<dbReference type="SUPFAM" id="SSF52799">
    <property type="entry name" value="(Phosphotyrosine protein) phosphatases II"/>
    <property type="match status" value="1"/>
</dbReference>
<dbReference type="RefSeq" id="WP_150945802.1">
    <property type="nucleotide sequence ID" value="NZ_VCMV01000023.1"/>
</dbReference>
<dbReference type="Gene3D" id="3.90.190.10">
    <property type="entry name" value="Protein tyrosine phosphatase superfamily"/>
    <property type="match status" value="1"/>
</dbReference>
<name>A0A5N3P951_9HYPH</name>
<comment type="caution">
    <text evidence="1">The sequence shown here is derived from an EMBL/GenBank/DDBJ whole genome shotgun (WGS) entry which is preliminary data.</text>
</comment>
<sequence length="172" mass="18542">MPTLHVCSLARLHDTVAQTRASHMVTLISTGSLVERPASILADRHLFLTVSDIIEPLEGHILPAEEHVQTLLSFVRAWDRQSPLVFHCWAGISRSTAAAYISACTLAPDRDEAEIAHALRLASPTATPNARFVALADDVLGRRGRMVAAIEGIGRGAEAMEGTPFMLTLGRA</sequence>
<proteinExistence type="predicted"/>
<dbReference type="OrthoDB" id="9794527at2"/>
<organism evidence="1 2">
    <name type="scientific">Microvirga brassicacearum</name>
    <dbReference type="NCBI Taxonomy" id="2580413"/>
    <lineage>
        <taxon>Bacteria</taxon>
        <taxon>Pseudomonadati</taxon>
        <taxon>Pseudomonadota</taxon>
        <taxon>Alphaproteobacteria</taxon>
        <taxon>Hyphomicrobiales</taxon>
        <taxon>Methylobacteriaceae</taxon>
        <taxon>Microvirga</taxon>
    </lineage>
</organism>
<evidence type="ECO:0000313" key="1">
    <source>
        <dbReference type="EMBL" id="KAB0266253.1"/>
    </source>
</evidence>
<protein>
    <submittedName>
        <fullName evidence="1">Protein tyrosine phosphatase</fullName>
    </submittedName>
</protein>